<keyword evidence="2" id="KW-0784">Thiamine biosynthesis</keyword>
<protein>
    <recommendedName>
        <fullName evidence="5">glycine oxidase</fullName>
        <ecNumber evidence="5">1.4.3.19</ecNumber>
    </recommendedName>
</protein>
<dbReference type="InterPro" id="IPR012727">
    <property type="entry name" value="Gly_oxidase_ThiO"/>
</dbReference>
<dbReference type="Pfam" id="PF01266">
    <property type="entry name" value="DAO"/>
    <property type="match status" value="1"/>
</dbReference>
<dbReference type="InterPro" id="IPR036188">
    <property type="entry name" value="FAD/NAD-bd_sf"/>
</dbReference>
<evidence type="ECO:0000256" key="2">
    <source>
        <dbReference type="ARBA" id="ARBA00022977"/>
    </source>
</evidence>
<name>A0A229ULU5_9BACL</name>
<dbReference type="GO" id="GO:0005737">
    <property type="term" value="C:cytoplasm"/>
    <property type="evidence" value="ECO:0007669"/>
    <property type="project" value="TreeGrafter"/>
</dbReference>
<feature type="domain" description="FAD dependent oxidoreductase" evidence="6">
    <location>
        <begin position="10"/>
        <end position="348"/>
    </location>
</feature>
<dbReference type="GO" id="GO:0043799">
    <property type="term" value="F:glycine oxidase activity"/>
    <property type="evidence" value="ECO:0007669"/>
    <property type="project" value="UniProtKB-EC"/>
</dbReference>
<evidence type="ECO:0000259" key="6">
    <source>
        <dbReference type="Pfam" id="PF01266"/>
    </source>
</evidence>
<dbReference type="NCBIfam" id="TIGR02352">
    <property type="entry name" value="thiamin_ThiO"/>
    <property type="match status" value="1"/>
</dbReference>
<dbReference type="AlphaFoldDB" id="A0A229ULU5"/>
<evidence type="ECO:0000256" key="1">
    <source>
        <dbReference type="ARBA" id="ARBA00004948"/>
    </source>
</evidence>
<reference evidence="7 8" key="1">
    <citation type="submission" date="2017-07" db="EMBL/GenBank/DDBJ databases">
        <title>Genome sequencing and assembly of Paenibacillus rigui.</title>
        <authorList>
            <person name="Mayilraj S."/>
        </authorList>
    </citation>
    <scope>NUCLEOTIDE SEQUENCE [LARGE SCALE GENOMIC DNA]</scope>
    <source>
        <strain evidence="7 8">JCM 16352</strain>
    </source>
</reference>
<dbReference type="GO" id="GO:0009228">
    <property type="term" value="P:thiamine biosynthetic process"/>
    <property type="evidence" value="ECO:0007669"/>
    <property type="project" value="UniProtKB-KW"/>
</dbReference>
<evidence type="ECO:0000313" key="8">
    <source>
        <dbReference type="Proteomes" id="UP000215509"/>
    </source>
</evidence>
<organism evidence="7 8">
    <name type="scientific">Paenibacillus rigui</name>
    <dbReference type="NCBI Taxonomy" id="554312"/>
    <lineage>
        <taxon>Bacteria</taxon>
        <taxon>Bacillati</taxon>
        <taxon>Bacillota</taxon>
        <taxon>Bacilli</taxon>
        <taxon>Bacillales</taxon>
        <taxon>Paenibacillaceae</taxon>
        <taxon>Paenibacillus</taxon>
    </lineage>
</organism>
<comment type="catalytic activity">
    <reaction evidence="4">
        <text>glycine + O2 + H2O = glyoxylate + H2O2 + NH4(+)</text>
        <dbReference type="Rhea" id="RHEA:11532"/>
        <dbReference type="ChEBI" id="CHEBI:15377"/>
        <dbReference type="ChEBI" id="CHEBI:15379"/>
        <dbReference type="ChEBI" id="CHEBI:16240"/>
        <dbReference type="ChEBI" id="CHEBI:28938"/>
        <dbReference type="ChEBI" id="CHEBI:36655"/>
        <dbReference type="ChEBI" id="CHEBI:57305"/>
        <dbReference type="EC" id="1.4.3.19"/>
    </reaction>
</comment>
<dbReference type="PANTHER" id="PTHR13847:SF289">
    <property type="entry name" value="GLYCINE OXIDASE"/>
    <property type="match status" value="1"/>
</dbReference>
<gene>
    <name evidence="7" type="primary">thiO</name>
    <name evidence="7" type="ORF">CF651_21655</name>
</gene>
<dbReference type="PROSITE" id="PS51257">
    <property type="entry name" value="PROKAR_LIPOPROTEIN"/>
    <property type="match status" value="1"/>
</dbReference>
<dbReference type="SUPFAM" id="SSF51905">
    <property type="entry name" value="FAD/NAD(P)-binding domain"/>
    <property type="match status" value="1"/>
</dbReference>
<accession>A0A229ULU5</accession>
<dbReference type="SUPFAM" id="SSF54373">
    <property type="entry name" value="FAD-linked reductases, C-terminal domain"/>
    <property type="match status" value="1"/>
</dbReference>
<dbReference type="GO" id="GO:0050660">
    <property type="term" value="F:flavin adenine dinucleotide binding"/>
    <property type="evidence" value="ECO:0007669"/>
    <property type="project" value="InterPro"/>
</dbReference>
<dbReference type="EC" id="1.4.3.19" evidence="5"/>
<dbReference type="OrthoDB" id="9794226at2"/>
<dbReference type="GO" id="GO:0009229">
    <property type="term" value="P:thiamine diphosphate biosynthetic process"/>
    <property type="evidence" value="ECO:0007669"/>
    <property type="project" value="UniProtKB-UniPathway"/>
</dbReference>
<proteinExistence type="predicted"/>
<dbReference type="UniPathway" id="UPA00060"/>
<dbReference type="Gene3D" id="3.30.9.10">
    <property type="entry name" value="D-Amino Acid Oxidase, subunit A, domain 2"/>
    <property type="match status" value="1"/>
</dbReference>
<sequence length="375" mass="40526">MTRTIDSASAIVIGGGMIGCSIALDLLRAGVQTTLFDKGKLLQEASTAAAGMLGAQVEIHHPGAFYELCRFSQSIYKGWTEELEQCSGLSAQYIERGILRIAYNEEDEAELRSRLSWMQDAEWIDSGTIRSLEPGVAYGERGGLHFAKDHQIHPVHTARALEAALRREGCTIHEESPVFGLIEKNGRICGIRTAGEEHYADHIVLASGAWASALTEPFGLSLPIFPVKGQCISVRLPSPIIEHTVFTKGCYVVPKMDGSLLIGATQEEAGYDKKAHVSVIAALYRRAVELLPELAEAELVSTWAGLRPGTRDELPFIGTSSRLPGLIIAAGHYRNGILLAPATGKLIKQIVLGEAPSVDLSAFNPDRVLNLTPAH</sequence>
<dbReference type="RefSeq" id="WP_094016957.1">
    <property type="nucleotide sequence ID" value="NZ_NMQW01000033.1"/>
</dbReference>
<evidence type="ECO:0000256" key="5">
    <source>
        <dbReference type="ARBA" id="ARBA00050018"/>
    </source>
</evidence>
<dbReference type="Gene3D" id="3.50.50.60">
    <property type="entry name" value="FAD/NAD(P)-binding domain"/>
    <property type="match status" value="1"/>
</dbReference>
<evidence type="ECO:0000256" key="4">
    <source>
        <dbReference type="ARBA" id="ARBA00049872"/>
    </source>
</evidence>
<comment type="pathway">
    <text evidence="1">Cofactor biosynthesis; thiamine diphosphate biosynthesis.</text>
</comment>
<comment type="caution">
    <text evidence="7">The sequence shown here is derived from an EMBL/GenBank/DDBJ whole genome shotgun (WGS) entry which is preliminary data.</text>
</comment>
<dbReference type="PANTHER" id="PTHR13847">
    <property type="entry name" value="SARCOSINE DEHYDROGENASE-RELATED"/>
    <property type="match status" value="1"/>
</dbReference>
<evidence type="ECO:0000256" key="3">
    <source>
        <dbReference type="ARBA" id="ARBA00023002"/>
    </source>
</evidence>
<dbReference type="Proteomes" id="UP000215509">
    <property type="component" value="Unassembled WGS sequence"/>
</dbReference>
<dbReference type="EMBL" id="NMQW01000033">
    <property type="protein sequence ID" value="OXM84386.1"/>
    <property type="molecule type" value="Genomic_DNA"/>
</dbReference>
<keyword evidence="3" id="KW-0560">Oxidoreductase</keyword>
<dbReference type="InterPro" id="IPR006076">
    <property type="entry name" value="FAD-dep_OxRdtase"/>
</dbReference>
<evidence type="ECO:0000313" key="7">
    <source>
        <dbReference type="EMBL" id="OXM84386.1"/>
    </source>
</evidence>
<keyword evidence="8" id="KW-1185">Reference proteome</keyword>